<dbReference type="PANTHER" id="PTHR35894">
    <property type="entry name" value="GENERAL SECRETION PATHWAY PROTEIN A-RELATED"/>
    <property type="match status" value="1"/>
</dbReference>
<dbReference type="InterPro" id="IPR027417">
    <property type="entry name" value="P-loop_NTPase"/>
</dbReference>
<dbReference type="InterPro" id="IPR008868">
    <property type="entry name" value="TniB"/>
</dbReference>
<dbReference type="HOGENOM" id="CLU_067529_2_0_4"/>
<evidence type="ECO:0000313" key="1">
    <source>
        <dbReference type="EMBL" id="ACD26718.1"/>
    </source>
</evidence>
<dbReference type="PANTHER" id="PTHR35894:SF5">
    <property type="entry name" value="MU-LIKE PROPHAGE FLUMU DNA TRANSPOSITION PROTEIN B"/>
    <property type="match status" value="1"/>
</dbReference>
<gene>
    <name evidence="1" type="ordered locus">Rpic_1579</name>
</gene>
<dbReference type="PATRIC" id="fig|402626.5.peg.2768"/>
<dbReference type="KEGG" id="rpi:Rpic_1579"/>
<proteinExistence type="predicted"/>
<dbReference type="eggNOG" id="COG2842">
    <property type="taxonomic scope" value="Bacteria"/>
</dbReference>
<organism evidence="1">
    <name type="scientific">Ralstonia pickettii (strain 12J)</name>
    <dbReference type="NCBI Taxonomy" id="402626"/>
    <lineage>
        <taxon>Bacteria</taxon>
        <taxon>Pseudomonadati</taxon>
        <taxon>Pseudomonadota</taxon>
        <taxon>Betaproteobacteria</taxon>
        <taxon>Burkholderiales</taxon>
        <taxon>Burkholderiaceae</taxon>
        <taxon>Ralstonia</taxon>
    </lineage>
</organism>
<dbReference type="Gene3D" id="3.40.50.300">
    <property type="entry name" value="P-loop containing nucleotide triphosphate hydrolases"/>
    <property type="match status" value="1"/>
</dbReference>
<sequence length="301" mass="34260">MNSMMTQYAHLSPTAQTHLALPDKDRIREIQTGTWLPLDHAKTTLQKLEELLDYPKVTRMPSYLIVGPSYSGKTSILERFRADHLPDMDPHKEVTRCPVVMVDAPPKPDLSDFYSRIMDSLMTPYKPTAPVYEKYSQVKRLFGEMDVRILIIDEIHHLIAGGLTKQREFRNALKSLSNEAKISIVASGIEEAYNAFNSDPQMSSRFVPIEMPSWTPGKQLGTLLMTLERRTPLRKPSGLHYPEMMQAIYVKSESTLGDIFDLVKAAAVEAVRSGEEAITEKLLADLDWVPPSKRKTYRRRL</sequence>
<dbReference type="STRING" id="402626.Rpic_1579"/>
<reference evidence="1" key="1">
    <citation type="submission" date="2008-05" db="EMBL/GenBank/DDBJ databases">
        <title>Complete sequence of chromosome1 of Ralstonia pickettii 12J.</title>
        <authorList>
            <consortium name="US DOE Joint Genome Institute"/>
            <person name="Lucas S."/>
            <person name="Copeland A."/>
            <person name="Lapidus A."/>
            <person name="Glavina del Rio T."/>
            <person name="Dalin E."/>
            <person name="Tice H."/>
            <person name="Bruce D."/>
            <person name="Goodwin L."/>
            <person name="Pitluck S."/>
            <person name="Meincke L."/>
            <person name="Brettin T."/>
            <person name="Detter J.C."/>
            <person name="Han C."/>
            <person name="Kuske C.R."/>
            <person name="Schmutz J."/>
            <person name="Larimer F."/>
            <person name="Land M."/>
            <person name="Hauser L."/>
            <person name="Kyrpides N."/>
            <person name="Mikhailova N."/>
            <person name="Marsh T."/>
            <person name="Richardson P."/>
        </authorList>
    </citation>
    <scope>NUCLEOTIDE SEQUENCE</scope>
    <source>
        <strain evidence="1">12J</strain>
    </source>
</reference>
<accession>B2UCR6</accession>
<protein>
    <submittedName>
        <fullName evidence="1">TniB family protein</fullName>
    </submittedName>
</protein>
<name>B2UCR6_RALPJ</name>
<dbReference type="EMBL" id="CP001068">
    <property type="protein sequence ID" value="ACD26718.1"/>
    <property type="molecule type" value="Genomic_DNA"/>
</dbReference>
<dbReference type="SUPFAM" id="SSF52540">
    <property type="entry name" value="P-loop containing nucleoside triphosphate hydrolases"/>
    <property type="match status" value="1"/>
</dbReference>
<dbReference type="Pfam" id="PF05621">
    <property type="entry name" value="TniB"/>
    <property type="match status" value="1"/>
</dbReference>
<dbReference type="InterPro" id="IPR052026">
    <property type="entry name" value="ExeA_AAA_ATPase_DNA-bind"/>
</dbReference>
<dbReference type="AlphaFoldDB" id="B2UCR6"/>